<gene>
    <name evidence="3" type="ORF">METZ01_LOCUS137612</name>
</gene>
<reference evidence="3" key="1">
    <citation type="submission" date="2018-05" db="EMBL/GenBank/DDBJ databases">
        <authorList>
            <person name="Lanie J.A."/>
            <person name="Ng W.-L."/>
            <person name="Kazmierczak K.M."/>
            <person name="Andrzejewski T.M."/>
            <person name="Davidsen T.M."/>
            <person name="Wayne K.J."/>
            <person name="Tettelin H."/>
            <person name="Glass J.I."/>
            <person name="Rusch D."/>
            <person name="Podicherti R."/>
            <person name="Tsui H.-C.T."/>
            <person name="Winkler M.E."/>
        </authorList>
    </citation>
    <scope>NUCLEOTIDE SEQUENCE</scope>
</reference>
<dbReference type="AlphaFoldDB" id="A0A381Z686"/>
<evidence type="ECO:0000313" key="3">
    <source>
        <dbReference type="EMBL" id="SVA84758.1"/>
    </source>
</evidence>
<keyword evidence="1" id="KW-0175">Coiled coil</keyword>
<feature type="region of interest" description="Disordered" evidence="2">
    <location>
        <begin position="95"/>
        <end position="145"/>
    </location>
</feature>
<protein>
    <submittedName>
        <fullName evidence="3">Uncharacterized protein</fullName>
    </submittedName>
</protein>
<evidence type="ECO:0000256" key="2">
    <source>
        <dbReference type="SAM" id="MobiDB-lite"/>
    </source>
</evidence>
<name>A0A381Z686_9ZZZZ</name>
<evidence type="ECO:0000256" key="1">
    <source>
        <dbReference type="SAM" id="Coils"/>
    </source>
</evidence>
<sequence length="597" mass="66356">MKKGFKIIPLIIFLIFCFDIYGQTKSSNNTKSRNEYFDISKIIDCLNTTKLGTADYSILKKAKIGKKLSSFEKYRLKDLYAEFCESELDLTQDQAETESSQFRDKKKKTRPYEKKELEKYSQTKRKSKKSYNKNRRPPSKAERVFNMGDNVSSTDFIGNWEIKQACVFESGFEGDGECASGEEIEDYVDNINFIVYNDGTGYLAVGREVESLTWEEGKNGFLVDIGDDDFGDFNLSQDGKLTIADDFGFGCYDGYDNELEDISSESECSEARGTWENAASMIYVFNRVENNEVSDGSDSRLQSNRSWWKKLKRKAKKAARNAAKEAQKQAEAAASAAAAAAKEAARLAQIAYDELEKQAEAFAKQLGIDKSNELQTAVNLVVDAIDCMYMSDNFLELVASMEKGSAPDPWVLTGVLEDCEIVAEIVEIINEAGMKSIFFGASANSLDPTDDNRPHGYGATIAVSVKDLLIIWRDLADNKSPSIVPEIALQYSNSRTYTTDIFGGGLIIGWNTDEPHDTYGEFWEVGLSITALGGEVASSSTLTPPEFNITKMKFGGLRYLGQAFSGGGNSKSVEISPSFSMGKCCVLNLNNFNYRCK</sequence>
<organism evidence="3">
    <name type="scientific">marine metagenome</name>
    <dbReference type="NCBI Taxonomy" id="408172"/>
    <lineage>
        <taxon>unclassified sequences</taxon>
        <taxon>metagenomes</taxon>
        <taxon>ecological metagenomes</taxon>
    </lineage>
</organism>
<feature type="coiled-coil region" evidence="1">
    <location>
        <begin position="309"/>
        <end position="365"/>
    </location>
</feature>
<dbReference type="EMBL" id="UINC01020108">
    <property type="protein sequence ID" value="SVA84758.1"/>
    <property type="molecule type" value="Genomic_DNA"/>
</dbReference>
<feature type="compositionally biased region" description="Basic and acidic residues" evidence="2">
    <location>
        <begin position="110"/>
        <end position="121"/>
    </location>
</feature>
<accession>A0A381Z686</accession>
<feature type="compositionally biased region" description="Basic residues" evidence="2">
    <location>
        <begin position="122"/>
        <end position="138"/>
    </location>
</feature>
<proteinExistence type="predicted"/>